<dbReference type="AlphaFoldDB" id="A0A6C0F9W8"/>
<accession>A0A6C0F9W8</accession>
<name>A0A6C0F9W8_9ZZZZ</name>
<organism evidence="1">
    <name type="scientific">viral metagenome</name>
    <dbReference type="NCBI Taxonomy" id="1070528"/>
    <lineage>
        <taxon>unclassified sequences</taxon>
        <taxon>metagenomes</taxon>
        <taxon>organismal metagenomes</taxon>
    </lineage>
</organism>
<proteinExistence type="predicted"/>
<evidence type="ECO:0000313" key="1">
    <source>
        <dbReference type="EMBL" id="QHT38002.1"/>
    </source>
</evidence>
<dbReference type="EMBL" id="MN738823">
    <property type="protein sequence ID" value="QHT38002.1"/>
    <property type="molecule type" value="Genomic_DNA"/>
</dbReference>
<reference evidence="1" key="1">
    <citation type="journal article" date="2020" name="Nature">
        <title>Giant virus diversity and host interactions through global metagenomics.</title>
        <authorList>
            <person name="Schulz F."/>
            <person name="Roux S."/>
            <person name="Paez-Espino D."/>
            <person name="Jungbluth S."/>
            <person name="Walsh D.A."/>
            <person name="Denef V.J."/>
            <person name="McMahon K.D."/>
            <person name="Konstantinidis K.T."/>
            <person name="Eloe-Fadrosh E.A."/>
            <person name="Kyrpides N.C."/>
            <person name="Woyke T."/>
        </authorList>
    </citation>
    <scope>NUCLEOTIDE SEQUENCE</scope>
    <source>
        <strain evidence="1">GVMAG-S-ERX556049-19</strain>
    </source>
</reference>
<protein>
    <submittedName>
        <fullName evidence="1">Uncharacterized protein</fullName>
    </submittedName>
</protein>
<sequence length="118" mass="13772">MSQSDYLRRKRVANVLNLDAAQQPIMEPSRLREFKQYQLENEITTSSIRYHRITPANKQQILHMEKNVTNCPTFAVCTGTSQRANRVPHKGRMCDDMPLNWNQRNDANNAKQFDCTCE</sequence>